<feature type="compositionally biased region" description="Basic residues" evidence="2">
    <location>
        <begin position="645"/>
        <end position="661"/>
    </location>
</feature>
<dbReference type="InterPro" id="IPR036086">
    <property type="entry name" value="ParB/Sulfiredoxin_sf"/>
</dbReference>
<comment type="caution">
    <text evidence="4">The sequence shown here is derived from an EMBL/GenBank/DDBJ whole genome shotgun (WGS) entry which is preliminary data.</text>
</comment>
<reference evidence="4 5" key="1">
    <citation type="submission" date="2013-09" db="EMBL/GenBank/DDBJ databases">
        <title>Genome sequencing of Arenimonas oryziterrae.</title>
        <authorList>
            <person name="Chen F."/>
            <person name="Wang G."/>
        </authorList>
    </citation>
    <scope>NUCLEOTIDE SEQUENCE [LARGE SCALE GENOMIC DNA]</scope>
    <source>
        <strain evidence="4 5">YC6267</strain>
    </source>
</reference>
<evidence type="ECO:0000256" key="1">
    <source>
        <dbReference type="SAM" id="Coils"/>
    </source>
</evidence>
<dbReference type="eggNOG" id="COG1475">
    <property type="taxonomic scope" value="Bacteria"/>
</dbReference>
<dbReference type="Gene3D" id="3.90.1530.30">
    <property type="match status" value="1"/>
</dbReference>
<dbReference type="GO" id="GO:0005694">
    <property type="term" value="C:chromosome"/>
    <property type="evidence" value="ECO:0007669"/>
    <property type="project" value="TreeGrafter"/>
</dbReference>
<keyword evidence="5" id="KW-1185">Reference proteome</keyword>
<evidence type="ECO:0000259" key="3">
    <source>
        <dbReference type="SMART" id="SM00470"/>
    </source>
</evidence>
<organism evidence="4 5">
    <name type="scientific">Arenimonas oryziterrae DSM 21050 = YC6267</name>
    <dbReference type="NCBI Taxonomy" id="1121015"/>
    <lineage>
        <taxon>Bacteria</taxon>
        <taxon>Pseudomonadati</taxon>
        <taxon>Pseudomonadota</taxon>
        <taxon>Gammaproteobacteria</taxon>
        <taxon>Lysobacterales</taxon>
        <taxon>Lysobacteraceae</taxon>
        <taxon>Arenimonas</taxon>
    </lineage>
</organism>
<dbReference type="AlphaFoldDB" id="A0A091ASH2"/>
<dbReference type="SMART" id="SM00470">
    <property type="entry name" value="ParB"/>
    <property type="match status" value="1"/>
</dbReference>
<feature type="compositionally biased region" description="Polar residues" evidence="2">
    <location>
        <begin position="1"/>
        <end position="19"/>
    </location>
</feature>
<protein>
    <recommendedName>
        <fullName evidence="3">ParB-like N-terminal domain-containing protein</fullName>
    </recommendedName>
</protein>
<feature type="domain" description="ParB-like N-terminal" evidence="3">
    <location>
        <begin position="4"/>
        <end position="101"/>
    </location>
</feature>
<dbReference type="EMBL" id="AVCI01000011">
    <property type="protein sequence ID" value="KFN42316.1"/>
    <property type="molecule type" value="Genomic_DNA"/>
</dbReference>
<dbReference type="InterPro" id="IPR050336">
    <property type="entry name" value="Chromosome_partition/occlusion"/>
</dbReference>
<dbReference type="InterPro" id="IPR003115">
    <property type="entry name" value="ParB_N"/>
</dbReference>
<evidence type="ECO:0000256" key="2">
    <source>
        <dbReference type="SAM" id="MobiDB-lite"/>
    </source>
</evidence>
<keyword evidence="1" id="KW-0175">Coiled coil</keyword>
<dbReference type="Gene3D" id="1.10.10.2830">
    <property type="match status" value="1"/>
</dbReference>
<dbReference type="Proteomes" id="UP000029385">
    <property type="component" value="Unassembled WGS sequence"/>
</dbReference>
<feature type="compositionally biased region" description="Low complexity" evidence="2">
    <location>
        <begin position="625"/>
        <end position="644"/>
    </location>
</feature>
<dbReference type="PANTHER" id="PTHR33375">
    <property type="entry name" value="CHROMOSOME-PARTITIONING PROTEIN PARB-RELATED"/>
    <property type="match status" value="1"/>
</dbReference>
<dbReference type="GO" id="GO:0007059">
    <property type="term" value="P:chromosome segregation"/>
    <property type="evidence" value="ECO:0007669"/>
    <property type="project" value="TreeGrafter"/>
</dbReference>
<dbReference type="STRING" id="1121015.GCA_000420545_01682"/>
<dbReference type="RefSeq" id="WP_022969303.1">
    <property type="nucleotide sequence ID" value="NZ_ATVD01000003.1"/>
</dbReference>
<feature type="coiled-coil region" evidence="1">
    <location>
        <begin position="331"/>
        <end position="358"/>
    </location>
</feature>
<sequence>MNLTTLPLSALQPSPQNVRKTGGKSIPELAANIRAVGLMHNLVVRTGIDGKYEVVDGSRRVAALRVLIEQDHLPASYEAPCAIMAANTDERATEASLSTFIMREALHPADQFEAFRDLVERGTSIADVAAHFGVTELFVKQRLKLANVSPRLFDLYRQGGMDLEQLQALALTDDHEAQENVWDKTTHRHEREPMELRRRLTSAEVRANSELAVFVGLDAYVAAGGAVRKDLFSTNDDAYLTDPKLLRELAQQKLALVAAAVEKEGWSWVEAHLTLDHSQLYEYQAHPSRPIVTKPSKEVTDRKKAIAARLEQIHQEVGDLEQVEEWDEEAIDALRHEEDTLKLEVERLDRDLEKWSDKAKTEAGALVFLSHFGLQVHRGRLRPGQQAKGDKVTGTPKADKPAAPKKTELGEPMIRRLSAHRTLALQALVSTNVDVALPLLIHAMANRLLFNNSGGSALHINPTNSFESHDLHIRAGAKDLADGVAWKAMKAGVDVWLKKGLPKNSDAMREWIFKQSRDTQLQLLAFLTALTLEAGHGKNGRVPAADAIAGILKLDMAKYWQPTPDTFLAQVPKALVIEAIKETCGKADADKLSDAKRDEVIASAGKLLQGKGWLPKVLRGPNYGAKPQLAAPAPKSAKAPAAKKAPAKKAKTAVKKKPAKK</sequence>
<dbReference type="SUPFAM" id="SSF109709">
    <property type="entry name" value="KorB DNA-binding domain-like"/>
    <property type="match status" value="1"/>
</dbReference>
<name>A0A091ASH2_9GAMM</name>
<dbReference type="SUPFAM" id="SSF110849">
    <property type="entry name" value="ParB/Sulfiredoxin"/>
    <property type="match status" value="1"/>
</dbReference>
<feature type="region of interest" description="Disordered" evidence="2">
    <location>
        <begin position="380"/>
        <end position="405"/>
    </location>
</feature>
<dbReference type="PANTHER" id="PTHR33375:SF7">
    <property type="entry name" value="CHROMOSOME 2-PARTITIONING PROTEIN PARB-RELATED"/>
    <property type="match status" value="1"/>
</dbReference>
<gene>
    <name evidence="4" type="ORF">N789_14075</name>
</gene>
<feature type="region of interest" description="Disordered" evidence="2">
    <location>
        <begin position="1"/>
        <end position="22"/>
    </location>
</feature>
<evidence type="ECO:0000313" key="4">
    <source>
        <dbReference type="EMBL" id="KFN42316.1"/>
    </source>
</evidence>
<proteinExistence type="predicted"/>
<dbReference type="Pfam" id="PF02195">
    <property type="entry name" value="ParB_N"/>
    <property type="match status" value="1"/>
</dbReference>
<dbReference type="OrthoDB" id="9813122at2"/>
<dbReference type="CDD" id="cd16406">
    <property type="entry name" value="ParB_N_like"/>
    <property type="match status" value="1"/>
</dbReference>
<accession>A0A091ASH2</accession>
<evidence type="ECO:0000313" key="5">
    <source>
        <dbReference type="Proteomes" id="UP000029385"/>
    </source>
</evidence>
<dbReference type="PATRIC" id="fig|1121015.4.peg.2283"/>
<feature type="region of interest" description="Disordered" evidence="2">
    <location>
        <begin position="624"/>
        <end position="661"/>
    </location>
</feature>